<accession>A0A672NDN5</accession>
<dbReference type="GO" id="GO:0090063">
    <property type="term" value="P:positive regulation of microtubule nucleation"/>
    <property type="evidence" value="ECO:0007669"/>
    <property type="project" value="TreeGrafter"/>
</dbReference>
<evidence type="ECO:0000256" key="3">
    <source>
        <dbReference type="ARBA" id="ARBA00022490"/>
    </source>
</evidence>
<evidence type="ECO:0000313" key="10">
    <source>
        <dbReference type="Ensembl" id="ENSSGRP00000048718.1"/>
    </source>
</evidence>
<keyword evidence="11" id="KW-1185">Reference proteome</keyword>
<dbReference type="AlphaFoldDB" id="A0A672NDN5"/>
<keyword evidence="6" id="KW-0206">Cytoskeleton</keyword>
<dbReference type="OMA" id="HICIIWP"/>
<feature type="coiled-coil region" evidence="7">
    <location>
        <begin position="449"/>
        <end position="680"/>
    </location>
</feature>
<dbReference type="PANTHER" id="PTHR46501">
    <property type="entry name" value="MYOMEGALIN"/>
    <property type="match status" value="1"/>
</dbReference>
<dbReference type="GO" id="GO:1903358">
    <property type="term" value="P:regulation of Golgi organization"/>
    <property type="evidence" value="ECO:0007669"/>
    <property type="project" value="TreeGrafter"/>
</dbReference>
<dbReference type="GO" id="GO:0007098">
    <property type="term" value="P:centrosome cycle"/>
    <property type="evidence" value="ECO:0007669"/>
    <property type="project" value="TreeGrafter"/>
</dbReference>
<feature type="coiled-coil region" evidence="7">
    <location>
        <begin position="316"/>
        <end position="424"/>
    </location>
</feature>
<evidence type="ECO:0000256" key="2">
    <source>
        <dbReference type="ARBA" id="ARBA00004555"/>
    </source>
</evidence>
<evidence type="ECO:0000313" key="11">
    <source>
        <dbReference type="Proteomes" id="UP000472262"/>
    </source>
</evidence>
<dbReference type="Pfam" id="PF23246">
    <property type="entry name" value="CC_CDK5RAP2"/>
    <property type="match status" value="1"/>
</dbReference>
<reference evidence="10" key="1">
    <citation type="submission" date="2025-08" db="UniProtKB">
        <authorList>
            <consortium name="Ensembl"/>
        </authorList>
    </citation>
    <scope>IDENTIFICATION</scope>
</reference>
<protein>
    <submittedName>
        <fullName evidence="10">CDK5 regulatory subunit associated protein 2</fullName>
    </submittedName>
</protein>
<dbReference type="Ensembl" id="ENSSGRT00000052063.1">
    <property type="protein sequence ID" value="ENSSGRP00000048718.1"/>
    <property type="gene ID" value="ENSSGRG00000025936.1"/>
</dbReference>
<evidence type="ECO:0000256" key="1">
    <source>
        <dbReference type="ARBA" id="ARBA00004245"/>
    </source>
</evidence>
<feature type="coiled-coil region" evidence="7">
    <location>
        <begin position="209"/>
        <end position="287"/>
    </location>
</feature>
<keyword evidence="7" id="KW-0175">Coiled coil</keyword>
<evidence type="ECO:0000256" key="5">
    <source>
        <dbReference type="ARBA" id="ARBA00023034"/>
    </source>
</evidence>
<evidence type="ECO:0000256" key="7">
    <source>
        <dbReference type="SAM" id="Coils"/>
    </source>
</evidence>
<feature type="coiled-coil region" evidence="7">
    <location>
        <begin position="908"/>
        <end position="963"/>
    </location>
</feature>
<keyword evidence="3" id="KW-0963">Cytoplasm</keyword>
<dbReference type="Proteomes" id="UP000472262">
    <property type="component" value="Unassembled WGS sequence"/>
</dbReference>
<organism evidence="10 11">
    <name type="scientific">Sinocyclocheilus grahami</name>
    <name type="common">Dianchi golden-line fish</name>
    <name type="synonym">Barbus grahami</name>
    <dbReference type="NCBI Taxonomy" id="75366"/>
    <lineage>
        <taxon>Eukaryota</taxon>
        <taxon>Metazoa</taxon>
        <taxon>Chordata</taxon>
        <taxon>Craniata</taxon>
        <taxon>Vertebrata</taxon>
        <taxon>Euteleostomi</taxon>
        <taxon>Actinopterygii</taxon>
        <taxon>Neopterygii</taxon>
        <taxon>Teleostei</taxon>
        <taxon>Ostariophysi</taxon>
        <taxon>Cypriniformes</taxon>
        <taxon>Cyprinidae</taxon>
        <taxon>Cyprininae</taxon>
        <taxon>Sinocyclocheilus</taxon>
    </lineage>
</organism>
<evidence type="ECO:0000256" key="4">
    <source>
        <dbReference type="ARBA" id="ARBA00022553"/>
    </source>
</evidence>
<sequence length="991" mass="114022">LNFCLALCTTQRVCLCCSISRLPESLNSGNFSMDDMTAPLFPGQRMSPAKALTMKDYENQITALKKENFNLKLRIYFLEERVQQKCDDSTEDIYKTNIELKVEVESMKRDLAEKQELLVSASKALESLASRGVDDSREKMQREMDSLREAFSARIQELEESLQAAQEELESMATIAEQEKLKNLGLEKEMQATNQSGPSADSGSTPERVRELQQALQEKESVIEQLQVSLKNQDAMIGELRRNDPNQPVAEQMAQLSSLIGQKDSQLQALREELDRGRENAEKDKEVFVERQNEWSRLEQKTRQLTEEQNVAKSSNQTLKHTLEETEREMKALSDELEEREIEMAAEKKNSLKRDKTIQGLSLVLKEKEKEIEDLSGDLEEKDQALAKAREALHKAKLQKYQGAEDQQSLFLEQQAELSRLQAEARTSLLETQRLQRVLGSRDSELCLLHQAKLELEQELEQLQQQKKKGDKTINDLQNQLKKLNGALADRENALEQQRLEQQEQNRAAEQKLQNAIERLTASLNHKDKQLQDYMNMVKDLEKNKTQEEGDPMLAKLRARLKEKEKALEQALDEKFAAMEEKENEIHLLQLSLREKERDVERLNNLLSHNEETINSFDALINERDLELQQLLNSLKNLQRCKDETEQNLQRALREKDAIIQHLQQALDNKTRDMEEMANRVLSQSESQGRDLAEQMSQRLKVTEAMLSEAVKDRERLVTENQTAVENLLATISSKDQLLKVLNTSIILLSLRYYYTLFQLLKTIFNSLLHWGRSRETMSSEVSLQHMLLSDSGSLQELHQRLSPRGDIRLPLTRDQASQLRESECSISSLPQRERTIIGGDRQQQDVASLSDLLTEQMELNRALRAEQHLYSDLIRAVKERDGVERLQALQLELTGVSLLREQLESGVKMNTELRDQLQKEIQRAKQREGSNPSELESMRDALEEAQRWNASLQARLGQIQNRGGGVGQANDSGTYTYHICIIWPFLNQIK</sequence>
<evidence type="ECO:0000256" key="6">
    <source>
        <dbReference type="ARBA" id="ARBA00023212"/>
    </source>
</evidence>
<name>A0A672NDN5_SINGR</name>
<dbReference type="GO" id="GO:0060090">
    <property type="term" value="F:molecular adaptor activity"/>
    <property type="evidence" value="ECO:0007669"/>
    <property type="project" value="TreeGrafter"/>
</dbReference>
<dbReference type="InterPro" id="IPR052593">
    <property type="entry name" value="MT-associated_AKAP9-binding"/>
</dbReference>
<dbReference type="InterPro" id="IPR056273">
    <property type="entry name" value="CDK5RAP2_MYOME_CC"/>
</dbReference>
<dbReference type="PANTHER" id="PTHR46501:SF7">
    <property type="entry name" value="MYOMEGALIN ISOFORM X1"/>
    <property type="match status" value="1"/>
</dbReference>
<keyword evidence="5" id="KW-0333">Golgi apparatus</keyword>
<dbReference type="Pfam" id="PF07989">
    <property type="entry name" value="Cnn_1N"/>
    <property type="match status" value="1"/>
</dbReference>
<evidence type="ECO:0000259" key="8">
    <source>
        <dbReference type="Pfam" id="PF07989"/>
    </source>
</evidence>
<dbReference type="GO" id="GO:0005813">
    <property type="term" value="C:centrosome"/>
    <property type="evidence" value="ECO:0007669"/>
    <property type="project" value="TreeGrafter"/>
</dbReference>
<dbReference type="GO" id="GO:0005794">
    <property type="term" value="C:Golgi apparatus"/>
    <property type="evidence" value="ECO:0007669"/>
    <property type="project" value="UniProtKB-SubCell"/>
</dbReference>
<feature type="coiled-coil region" evidence="7">
    <location>
        <begin position="54"/>
        <end position="124"/>
    </location>
</feature>
<dbReference type="InParanoid" id="A0A672NDN5"/>
<feature type="domain" description="CDK5 regulatory subunit-associated protein 2/Myomegalin coiled coil" evidence="9">
    <location>
        <begin position="832"/>
        <end position="924"/>
    </location>
</feature>
<evidence type="ECO:0000259" key="9">
    <source>
        <dbReference type="Pfam" id="PF23246"/>
    </source>
</evidence>
<comment type="subcellular location">
    <subcellularLocation>
        <location evidence="1">Cytoplasm</location>
        <location evidence="1">Cytoskeleton</location>
    </subcellularLocation>
    <subcellularLocation>
        <location evidence="2">Golgi apparatus</location>
    </subcellularLocation>
</comment>
<feature type="coiled-coil region" evidence="7">
    <location>
        <begin position="148"/>
        <end position="182"/>
    </location>
</feature>
<feature type="domain" description="Centrosomin N-terminal motif 1" evidence="8">
    <location>
        <begin position="53"/>
        <end position="126"/>
    </location>
</feature>
<dbReference type="InterPro" id="IPR012943">
    <property type="entry name" value="Cnn_1N"/>
</dbReference>
<proteinExistence type="predicted"/>
<reference evidence="10" key="2">
    <citation type="submission" date="2025-09" db="UniProtKB">
        <authorList>
            <consortium name="Ensembl"/>
        </authorList>
    </citation>
    <scope>IDENTIFICATION</scope>
</reference>
<keyword evidence="4" id="KW-0597">Phosphoprotein</keyword>